<feature type="compositionally biased region" description="Low complexity" evidence="1">
    <location>
        <begin position="14"/>
        <end position="25"/>
    </location>
</feature>
<dbReference type="RefSeq" id="WP_308949145.1">
    <property type="nucleotide sequence ID" value="NZ_JARXHW010000009.1"/>
</dbReference>
<keyword evidence="3" id="KW-1185">Reference proteome</keyword>
<protein>
    <recommendedName>
        <fullName evidence="4">SMP domain-containing protein</fullName>
    </recommendedName>
</protein>
<sequence length="49" mass="4883">MANKGKTTAMTPTRASAIQSAAARSNGGKVSKGTFATRAQSAAARGKSK</sequence>
<dbReference type="Proteomes" id="UP001225316">
    <property type="component" value="Unassembled WGS sequence"/>
</dbReference>
<dbReference type="EMBL" id="JARXHW010000009">
    <property type="protein sequence ID" value="MDQ8207007.1"/>
    <property type="molecule type" value="Genomic_DNA"/>
</dbReference>
<gene>
    <name evidence="2" type="ORF">QEH52_05780</name>
</gene>
<comment type="caution">
    <text evidence="2">The sequence shown here is derived from an EMBL/GenBank/DDBJ whole genome shotgun (WGS) entry which is preliminary data.</text>
</comment>
<evidence type="ECO:0000313" key="2">
    <source>
        <dbReference type="EMBL" id="MDQ8207007.1"/>
    </source>
</evidence>
<feature type="region of interest" description="Disordered" evidence="1">
    <location>
        <begin position="1"/>
        <end position="49"/>
    </location>
</feature>
<evidence type="ECO:0008006" key="4">
    <source>
        <dbReference type="Google" id="ProtNLM"/>
    </source>
</evidence>
<evidence type="ECO:0000256" key="1">
    <source>
        <dbReference type="SAM" id="MobiDB-lite"/>
    </source>
</evidence>
<name>A0ABU1AVJ9_9BACT</name>
<reference evidence="2 3" key="1">
    <citation type="submission" date="2023-04" db="EMBL/GenBank/DDBJ databases">
        <title>A novel bacteria isolated from coastal sediment.</title>
        <authorList>
            <person name="Liu X.-J."/>
            <person name="Du Z.-J."/>
        </authorList>
    </citation>
    <scope>NUCLEOTIDE SEQUENCE [LARGE SCALE GENOMIC DNA]</scope>
    <source>
        <strain evidence="2 3">SDUM461003</strain>
    </source>
</reference>
<proteinExistence type="predicted"/>
<feature type="compositionally biased region" description="Polar residues" evidence="1">
    <location>
        <begin position="1"/>
        <end position="13"/>
    </location>
</feature>
<organism evidence="2 3">
    <name type="scientific">Thalassobacterium maritimum</name>
    <dbReference type="NCBI Taxonomy" id="3041265"/>
    <lineage>
        <taxon>Bacteria</taxon>
        <taxon>Pseudomonadati</taxon>
        <taxon>Verrucomicrobiota</taxon>
        <taxon>Opitutia</taxon>
        <taxon>Puniceicoccales</taxon>
        <taxon>Coraliomargaritaceae</taxon>
        <taxon>Thalassobacterium</taxon>
    </lineage>
</organism>
<accession>A0ABU1AVJ9</accession>
<evidence type="ECO:0000313" key="3">
    <source>
        <dbReference type="Proteomes" id="UP001225316"/>
    </source>
</evidence>